<dbReference type="Proteomes" id="UP000694395">
    <property type="component" value="Chromosome 12"/>
</dbReference>
<reference evidence="1" key="1">
    <citation type="submission" date="2020-07" db="EMBL/GenBank/DDBJ databases">
        <title>A long reads based de novo assembly of the rainbow trout Arlee double haploid line genome.</title>
        <authorList>
            <person name="Gao G."/>
            <person name="Palti Y."/>
        </authorList>
    </citation>
    <scope>NUCLEOTIDE SEQUENCE [LARGE SCALE GENOMIC DNA]</scope>
</reference>
<reference evidence="1" key="3">
    <citation type="submission" date="2025-09" db="UniProtKB">
        <authorList>
            <consortium name="Ensembl"/>
        </authorList>
    </citation>
    <scope>IDENTIFICATION</scope>
</reference>
<dbReference type="Pfam" id="PF10166">
    <property type="entry name" value="DUF2368"/>
    <property type="match status" value="1"/>
</dbReference>
<evidence type="ECO:0000313" key="1">
    <source>
        <dbReference type="Ensembl" id="ENSOMYP00000029663.2"/>
    </source>
</evidence>
<protein>
    <submittedName>
        <fullName evidence="1">Uncharacterized protein</fullName>
    </submittedName>
</protein>
<reference evidence="1" key="2">
    <citation type="submission" date="2025-08" db="UniProtKB">
        <authorList>
            <consortium name="Ensembl"/>
        </authorList>
    </citation>
    <scope>IDENTIFICATION</scope>
</reference>
<evidence type="ECO:0000313" key="2">
    <source>
        <dbReference type="Proteomes" id="UP000694395"/>
    </source>
</evidence>
<dbReference type="GO" id="GO:0010756">
    <property type="term" value="P:positive regulation of plasminogen activation"/>
    <property type="evidence" value="ECO:0007669"/>
    <property type="project" value="InterPro"/>
</dbReference>
<name>A0A8C7Q0A2_ONCMY</name>
<dbReference type="Ensembl" id="ENSOMYT00000032356.2">
    <property type="protein sequence ID" value="ENSOMYP00000029663.2"/>
    <property type="gene ID" value="ENSOMYG00000013875.2"/>
</dbReference>
<organism evidence="1 2">
    <name type="scientific">Oncorhynchus mykiss</name>
    <name type="common">Rainbow trout</name>
    <name type="synonym">Salmo gairdneri</name>
    <dbReference type="NCBI Taxonomy" id="8022"/>
    <lineage>
        <taxon>Eukaryota</taxon>
        <taxon>Metazoa</taxon>
        <taxon>Chordata</taxon>
        <taxon>Craniata</taxon>
        <taxon>Vertebrata</taxon>
        <taxon>Euteleostomi</taxon>
        <taxon>Actinopterygii</taxon>
        <taxon>Neopterygii</taxon>
        <taxon>Teleostei</taxon>
        <taxon>Protacanthopterygii</taxon>
        <taxon>Salmoniformes</taxon>
        <taxon>Salmonidae</taxon>
        <taxon>Salmoninae</taxon>
        <taxon>Oncorhynchus</taxon>
    </lineage>
</organism>
<dbReference type="InterPro" id="IPR019319">
    <property type="entry name" value="Plg-R(KT)"/>
</dbReference>
<dbReference type="GeneTree" id="ENSGT01000000222080"/>
<proteinExistence type="predicted"/>
<accession>A0A8C7Q0A2</accession>
<keyword evidence="2" id="KW-1185">Reference proteome</keyword>
<dbReference type="GO" id="GO:0005886">
    <property type="term" value="C:plasma membrane"/>
    <property type="evidence" value="ECO:0007669"/>
    <property type="project" value="InterPro"/>
</dbReference>
<dbReference type="PANTHER" id="PTHR13411:SF6">
    <property type="entry name" value="PLASMINOGEN RECEPTOR (KT)"/>
    <property type="match status" value="1"/>
</dbReference>
<dbReference type="PANTHER" id="PTHR13411">
    <property type="entry name" value="PLASMINOGEN RECEPTOR (KT)"/>
    <property type="match status" value="1"/>
</dbReference>
<sequence length="101" mass="11361">SVCFCPSCPARMETQTLMQNHMRKREFLKYFFSLASLGLTIGRGSWPSAPVIPLSFVLAYQMDMAYGTHEAESTMVSEQDRLDIPSGVPNFVSIEKVRRAP</sequence>
<dbReference type="AlphaFoldDB" id="A0A8C7Q0A2"/>